<evidence type="ECO:0008006" key="3">
    <source>
        <dbReference type="Google" id="ProtNLM"/>
    </source>
</evidence>
<organism evidence="1 2">
    <name type="scientific">Thermaerobacter composti</name>
    <dbReference type="NCBI Taxonomy" id="554949"/>
    <lineage>
        <taxon>Bacteria</taxon>
        <taxon>Bacillati</taxon>
        <taxon>Bacillota</taxon>
        <taxon>Clostridia</taxon>
        <taxon>Eubacteriales</taxon>
        <taxon>Clostridiales Family XVII. Incertae Sedis</taxon>
        <taxon>Thermaerobacter</taxon>
    </lineage>
</organism>
<proteinExistence type="predicted"/>
<dbReference type="Proteomes" id="UP001304683">
    <property type="component" value="Chromosome"/>
</dbReference>
<accession>A0ABZ0QQG4</accession>
<reference evidence="1 2" key="1">
    <citation type="submission" date="2023-08" db="EMBL/GenBank/DDBJ databases">
        <title>Genome sequence of Thermaerobacter compostii strain Ins1, a spore-forming filamentous bacterium isolated from a deep geothermal reservoir.</title>
        <authorList>
            <person name="Bregnard D."/>
            <person name="Gonzalez D."/>
            <person name="Junier P."/>
        </authorList>
    </citation>
    <scope>NUCLEOTIDE SEQUENCE [LARGE SCALE GENOMIC DNA]</scope>
    <source>
        <strain evidence="1 2">Ins1</strain>
    </source>
</reference>
<dbReference type="RefSeq" id="WP_318750678.1">
    <property type="nucleotide sequence ID" value="NZ_CP132508.1"/>
</dbReference>
<name>A0ABZ0QQG4_9FIRM</name>
<dbReference type="EMBL" id="CP132508">
    <property type="protein sequence ID" value="WPD18992.1"/>
    <property type="molecule type" value="Genomic_DNA"/>
</dbReference>
<protein>
    <recommendedName>
        <fullName evidence="3">Nitrogen regulatory protein P-II</fullName>
    </recommendedName>
</protein>
<sequence length="123" mass="13671">MQVLVITPTKLRAFVMKTLQYLGETPNDVAKRLKEGGFRGIRLHTEECPVARYLRARLEEALEIDASVSVTDREIEVSLLAANYDRIGASISPIPKGVQDFVLAFDRGAYPELVEEDDHSAPA</sequence>
<evidence type="ECO:0000313" key="1">
    <source>
        <dbReference type="EMBL" id="WPD18992.1"/>
    </source>
</evidence>
<keyword evidence="2" id="KW-1185">Reference proteome</keyword>
<gene>
    <name evidence="1" type="ORF">Q5761_11680</name>
</gene>
<evidence type="ECO:0000313" key="2">
    <source>
        <dbReference type="Proteomes" id="UP001304683"/>
    </source>
</evidence>